<feature type="domain" description="HMG box" evidence="1">
    <location>
        <begin position="30"/>
        <end position="74"/>
    </location>
</feature>
<dbReference type="SUPFAM" id="SSF47095">
    <property type="entry name" value="HMG-box"/>
    <property type="match status" value="1"/>
</dbReference>
<dbReference type="Proteomes" id="UP001153678">
    <property type="component" value="Unassembled WGS sequence"/>
</dbReference>
<dbReference type="AlphaFoldDB" id="A0A9W4T1F9"/>
<feature type="non-terminal residue" evidence="2">
    <location>
        <position position="87"/>
    </location>
</feature>
<accession>A0A9W4T1F9</accession>
<dbReference type="CDD" id="cd00084">
    <property type="entry name" value="HMG-box_SF"/>
    <property type="match status" value="1"/>
</dbReference>
<dbReference type="InterPro" id="IPR036910">
    <property type="entry name" value="HMG_box_dom_sf"/>
</dbReference>
<dbReference type="Pfam" id="PF09011">
    <property type="entry name" value="HMG_box_2"/>
    <property type="match status" value="1"/>
</dbReference>
<name>A0A9W4T1F9_9GLOM</name>
<dbReference type="EMBL" id="CAMKVN010005535">
    <property type="protein sequence ID" value="CAI2188994.1"/>
    <property type="molecule type" value="Genomic_DNA"/>
</dbReference>
<evidence type="ECO:0000313" key="3">
    <source>
        <dbReference type="Proteomes" id="UP001153678"/>
    </source>
</evidence>
<comment type="caution">
    <text evidence="2">The sequence shown here is derived from an EMBL/GenBank/DDBJ whole genome shotgun (WGS) entry which is preliminary data.</text>
</comment>
<gene>
    <name evidence="2" type="ORF">FWILDA_LOCUS13859</name>
</gene>
<keyword evidence="3" id="KW-1185">Reference proteome</keyword>
<reference evidence="2" key="1">
    <citation type="submission" date="2022-08" db="EMBL/GenBank/DDBJ databases">
        <authorList>
            <person name="Kallberg Y."/>
            <person name="Tangrot J."/>
            <person name="Rosling A."/>
        </authorList>
    </citation>
    <scope>NUCLEOTIDE SEQUENCE</scope>
    <source>
        <strain evidence="2">Wild A</strain>
    </source>
</reference>
<proteinExistence type="predicted"/>
<evidence type="ECO:0000313" key="2">
    <source>
        <dbReference type="EMBL" id="CAI2188994.1"/>
    </source>
</evidence>
<sequence>MNEMNELQIIFYTSQDYHDSKKQHRKREPNMFVSFRKEKMKKRPANVPIADYIKDVSRIWKGMSELEKSDWQRKYLNNREKRKLTDL</sequence>
<organism evidence="2 3">
    <name type="scientific">Funneliformis geosporum</name>
    <dbReference type="NCBI Taxonomy" id="1117311"/>
    <lineage>
        <taxon>Eukaryota</taxon>
        <taxon>Fungi</taxon>
        <taxon>Fungi incertae sedis</taxon>
        <taxon>Mucoromycota</taxon>
        <taxon>Glomeromycotina</taxon>
        <taxon>Glomeromycetes</taxon>
        <taxon>Glomerales</taxon>
        <taxon>Glomeraceae</taxon>
        <taxon>Funneliformis</taxon>
    </lineage>
</organism>
<dbReference type="InterPro" id="IPR009071">
    <property type="entry name" value="HMG_box_dom"/>
</dbReference>
<dbReference type="OrthoDB" id="1919336at2759"/>
<dbReference type="Gene3D" id="1.10.30.10">
    <property type="entry name" value="High mobility group box domain"/>
    <property type="match status" value="1"/>
</dbReference>
<evidence type="ECO:0000259" key="1">
    <source>
        <dbReference type="Pfam" id="PF09011"/>
    </source>
</evidence>
<protein>
    <submittedName>
        <fullName evidence="2">4525_t:CDS:1</fullName>
    </submittedName>
</protein>